<comment type="caution">
    <text evidence="1">The sequence shown here is derived from an EMBL/GenBank/DDBJ whole genome shotgun (WGS) entry which is preliminary data.</text>
</comment>
<proteinExistence type="predicted"/>
<organism evidence="1 2">
    <name type="scientific">Melastoma candidum</name>
    <dbReference type="NCBI Taxonomy" id="119954"/>
    <lineage>
        <taxon>Eukaryota</taxon>
        <taxon>Viridiplantae</taxon>
        <taxon>Streptophyta</taxon>
        <taxon>Embryophyta</taxon>
        <taxon>Tracheophyta</taxon>
        <taxon>Spermatophyta</taxon>
        <taxon>Magnoliopsida</taxon>
        <taxon>eudicotyledons</taxon>
        <taxon>Gunneridae</taxon>
        <taxon>Pentapetalae</taxon>
        <taxon>rosids</taxon>
        <taxon>malvids</taxon>
        <taxon>Myrtales</taxon>
        <taxon>Melastomataceae</taxon>
        <taxon>Melastomatoideae</taxon>
        <taxon>Melastomateae</taxon>
        <taxon>Melastoma</taxon>
    </lineage>
</organism>
<evidence type="ECO:0000313" key="2">
    <source>
        <dbReference type="Proteomes" id="UP001057402"/>
    </source>
</evidence>
<gene>
    <name evidence="1" type="ORF">MLD38_003505</name>
</gene>
<keyword evidence="2" id="KW-1185">Reference proteome</keyword>
<sequence>MKFKYDRSTGDFVRTTLVDTARTVIEDKGRVRGWVDRRLGDSFPEEVVEKVMRLGLECVEEGPEKRPDMSRVAGKFSKLFVQSENWFKKFKLPTEISVSLVPR</sequence>
<dbReference type="Proteomes" id="UP001057402">
    <property type="component" value="Chromosome 2"/>
</dbReference>
<dbReference type="EMBL" id="CM042881">
    <property type="protein sequence ID" value="KAI4385483.1"/>
    <property type="molecule type" value="Genomic_DNA"/>
</dbReference>
<reference evidence="2" key="1">
    <citation type="journal article" date="2023" name="Front. Plant Sci.">
        <title>Chromosomal-level genome assembly of Melastoma candidum provides insights into trichome evolution.</title>
        <authorList>
            <person name="Zhong Y."/>
            <person name="Wu W."/>
            <person name="Sun C."/>
            <person name="Zou P."/>
            <person name="Liu Y."/>
            <person name="Dai S."/>
            <person name="Zhou R."/>
        </authorList>
    </citation>
    <scope>NUCLEOTIDE SEQUENCE [LARGE SCALE GENOMIC DNA]</scope>
</reference>
<name>A0ACB9S2G1_9MYRT</name>
<evidence type="ECO:0000313" key="1">
    <source>
        <dbReference type="EMBL" id="KAI4385483.1"/>
    </source>
</evidence>
<protein>
    <submittedName>
        <fullName evidence="1">Uncharacterized protein</fullName>
    </submittedName>
</protein>
<accession>A0ACB9S2G1</accession>